<dbReference type="OrthoDB" id="6095816at2759"/>
<keyword evidence="1" id="KW-0732">Signal</keyword>
<keyword evidence="4" id="KW-1185">Reference proteome</keyword>
<dbReference type="KEGG" id="lgi:LOTGIDRAFT_239158"/>
<dbReference type="HOGENOM" id="CLU_1002157_0_0_1"/>
<dbReference type="GeneID" id="20250977"/>
<reference evidence="3 4" key="1">
    <citation type="journal article" date="2013" name="Nature">
        <title>Insights into bilaterian evolution from three spiralian genomes.</title>
        <authorList>
            <person name="Simakov O."/>
            <person name="Marletaz F."/>
            <person name="Cho S.J."/>
            <person name="Edsinger-Gonzales E."/>
            <person name="Havlak P."/>
            <person name="Hellsten U."/>
            <person name="Kuo D.H."/>
            <person name="Larsson T."/>
            <person name="Lv J."/>
            <person name="Arendt D."/>
            <person name="Savage R."/>
            <person name="Osoegawa K."/>
            <person name="de Jong P."/>
            <person name="Grimwood J."/>
            <person name="Chapman J.A."/>
            <person name="Shapiro H."/>
            <person name="Aerts A."/>
            <person name="Otillar R.P."/>
            <person name="Terry A.Y."/>
            <person name="Boore J.L."/>
            <person name="Grigoriev I.V."/>
            <person name="Lindberg D.R."/>
            <person name="Seaver E.C."/>
            <person name="Weisblat D.A."/>
            <person name="Putnam N.H."/>
            <person name="Rokhsar D.S."/>
        </authorList>
    </citation>
    <scope>NUCLEOTIDE SEQUENCE [LARGE SCALE GENOMIC DNA]</scope>
</reference>
<dbReference type="CTD" id="20250977"/>
<feature type="domain" description="Vitelline envelope sperm lysin receptor C-terminal" evidence="2">
    <location>
        <begin position="42"/>
        <end position="271"/>
    </location>
</feature>
<dbReference type="AlphaFoldDB" id="V4AJD9"/>
<evidence type="ECO:0000256" key="1">
    <source>
        <dbReference type="SAM" id="SignalP"/>
    </source>
</evidence>
<feature type="chain" id="PRO_5004717256" description="Vitelline envelope sperm lysin receptor C-terminal domain-containing protein" evidence="1">
    <location>
        <begin position="18"/>
        <end position="279"/>
    </location>
</feature>
<evidence type="ECO:0000313" key="3">
    <source>
        <dbReference type="EMBL" id="ESO97217.1"/>
    </source>
</evidence>
<name>V4AJD9_LOTGI</name>
<dbReference type="Proteomes" id="UP000030746">
    <property type="component" value="Unassembled WGS sequence"/>
</dbReference>
<evidence type="ECO:0000259" key="2">
    <source>
        <dbReference type="Pfam" id="PF25272"/>
    </source>
</evidence>
<gene>
    <name evidence="3" type="ORF">LOTGIDRAFT_239158</name>
</gene>
<dbReference type="OMA" id="DITIMYG"/>
<sequence>MSVVVVFVFLLLATVSAVEPPTGYILDVSIDCGSSVSDSPVIKILSDLDIKAEAHCVGESFKFTTDDNVHHEVTASYTVEGANSNCILRNTKNTHEADVHVLFGTTGGHILTKTQVFTVSCTLDSNGIVSATNLNTQLGRIAHKELVTNVGTSILAGKITLELQDVKEQKITGDTPMDKWVSLYAVSDGTMSETGLKALSCYAKNSNGDEYGILRSGCGDGLVFPKDAGFKTVGKTVRSPYFKSFLVEGDATITYECEYLLCTSECNGSSCDNTVVPPK</sequence>
<dbReference type="RefSeq" id="XP_009052081.1">
    <property type="nucleotide sequence ID" value="XM_009053833.1"/>
</dbReference>
<dbReference type="Pfam" id="PF25272">
    <property type="entry name" value="VERL_C"/>
    <property type="match status" value="1"/>
</dbReference>
<dbReference type="EMBL" id="KB201306">
    <property type="protein sequence ID" value="ESO97217.1"/>
    <property type="molecule type" value="Genomic_DNA"/>
</dbReference>
<dbReference type="InterPro" id="IPR057371">
    <property type="entry name" value="VERL_C"/>
</dbReference>
<protein>
    <recommendedName>
        <fullName evidence="2">Vitelline envelope sperm lysin receptor C-terminal domain-containing protein</fullName>
    </recommendedName>
</protein>
<accession>V4AJD9</accession>
<evidence type="ECO:0000313" key="4">
    <source>
        <dbReference type="Proteomes" id="UP000030746"/>
    </source>
</evidence>
<proteinExistence type="predicted"/>
<organism evidence="3 4">
    <name type="scientific">Lottia gigantea</name>
    <name type="common">Giant owl limpet</name>
    <dbReference type="NCBI Taxonomy" id="225164"/>
    <lineage>
        <taxon>Eukaryota</taxon>
        <taxon>Metazoa</taxon>
        <taxon>Spiralia</taxon>
        <taxon>Lophotrochozoa</taxon>
        <taxon>Mollusca</taxon>
        <taxon>Gastropoda</taxon>
        <taxon>Patellogastropoda</taxon>
        <taxon>Lottioidea</taxon>
        <taxon>Lottiidae</taxon>
        <taxon>Lottia</taxon>
    </lineage>
</organism>
<feature type="signal peptide" evidence="1">
    <location>
        <begin position="1"/>
        <end position="17"/>
    </location>
</feature>